<dbReference type="Pfam" id="PF08007">
    <property type="entry name" value="JmjC_2"/>
    <property type="match status" value="1"/>
</dbReference>
<keyword evidence="3" id="KW-0539">Nucleus</keyword>
<dbReference type="InterPro" id="IPR039994">
    <property type="entry name" value="NO66-like"/>
</dbReference>
<dbReference type="InterPro" id="IPR003347">
    <property type="entry name" value="JmjC_dom"/>
</dbReference>
<dbReference type="PANTHER" id="PTHR13096:SF8">
    <property type="entry name" value="RIBOSOMAL OXYGENASE 1"/>
    <property type="match status" value="1"/>
</dbReference>
<dbReference type="GO" id="GO:0032453">
    <property type="term" value="F:histone H3K4 demethylase activity"/>
    <property type="evidence" value="ECO:0007669"/>
    <property type="project" value="TreeGrafter"/>
</dbReference>
<name>A0A0S4ILU4_BODSA</name>
<evidence type="ECO:0000256" key="2">
    <source>
        <dbReference type="ARBA" id="ARBA00023004"/>
    </source>
</evidence>
<dbReference type="GO" id="GO:0005730">
    <property type="term" value="C:nucleolus"/>
    <property type="evidence" value="ECO:0007669"/>
    <property type="project" value="TreeGrafter"/>
</dbReference>
<dbReference type="AlphaFoldDB" id="A0A0S4ILU4"/>
<evidence type="ECO:0000259" key="4">
    <source>
        <dbReference type="PROSITE" id="PS51184"/>
    </source>
</evidence>
<evidence type="ECO:0000256" key="1">
    <source>
        <dbReference type="ARBA" id="ARBA00022723"/>
    </source>
</evidence>
<evidence type="ECO:0000313" key="5">
    <source>
        <dbReference type="EMBL" id="CUE70814.1"/>
    </source>
</evidence>
<keyword evidence="3" id="KW-0804">Transcription</keyword>
<sequence>MATVWQKKSLHVSHANPNWLETLFQLYDVEELWTSALKAPTSSNGGITVFAEKGVKAERAINPFFAFASRCSVVVNRGDRFCSRLRELCRQLETEQPCFPMACCNVYLTPPNSQSVPKHSDDRDVLLLQVYGSKEWTVYNDPVVLPYRDEELGKTNPVDEEKLTSHSVFQINQGDVLYMPRGFVHEAKTSSSSSLHITVALHTSDWDYASILTRTVQKVLRAPEFVESRLCVPLDALSGDAVAGAAASNELQSLLQRVLSHSAIQDFSETRRLFSAHMATMLADRESSLSVTAVAVPAPLLSSSLIMWNPSVEIDGIEELSQRDPNVPLMNYIVFCSRPIASVRGDAGGAPPLDRMKFGVTDETLRCVQWLSKQPSGMPVRVRHLPMFDDLARVSLAIVLINNMSCVRIT</sequence>
<keyword evidence="3" id="KW-0223">Dioxygenase</keyword>
<dbReference type="GO" id="GO:0005506">
    <property type="term" value="F:iron ion binding"/>
    <property type="evidence" value="ECO:0007669"/>
    <property type="project" value="UniProtKB-UniRule"/>
</dbReference>
<comment type="similarity">
    <text evidence="3">Belongs to the ROX family.</text>
</comment>
<comment type="function">
    <text evidence="3">Oxygenase that can act as both a histone lysine demethylase and a ribosomal histidine hydroxylase.</text>
</comment>
<dbReference type="EC" id="1.14.11.-" evidence="3"/>
<dbReference type="PANTHER" id="PTHR13096">
    <property type="entry name" value="MINA53 MYC INDUCED NUCLEAR ANTIGEN"/>
    <property type="match status" value="1"/>
</dbReference>
<keyword evidence="6" id="KW-1185">Reference proteome</keyword>
<proteinExistence type="inferred from homology"/>
<keyword evidence="3" id="KW-0805">Transcription regulation</keyword>
<dbReference type="SUPFAM" id="SSF51197">
    <property type="entry name" value="Clavaminate synthase-like"/>
    <property type="match status" value="1"/>
</dbReference>
<dbReference type="Gene3D" id="2.60.120.650">
    <property type="entry name" value="Cupin"/>
    <property type="match status" value="1"/>
</dbReference>
<dbReference type="VEuPathDB" id="TriTrypDB:BSAL_52635"/>
<dbReference type="Proteomes" id="UP000051952">
    <property type="component" value="Unassembled WGS sequence"/>
</dbReference>
<protein>
    <recommendedName>
        <fullName evidence="3">Bifunctional lysine-specific demethylase and histidyl-hydroxylase</fullName>
        <ecNumber evidence="3">1.14.11.-</ecNumber>
    </recommendedName>
</protein>
<keyword evidence="1 3" id="KW-0479">Metal-binding</keyword>
<gene>
    <name evidence="5" type="ORF">BSAL_52635</name>
</gene>
<feature type="domain" description="JmjC" evidence="4">
    <location>
        <begin position="74"/>
        <end position="218"/>
    </location>
</feature>
<comment type="cofactor">
    <cofactor evidence="3">
        <name>Fe(2+)</name>
        <dbReference type="ChEBI" id="CHEBI:29033"/>
    </cofactor>
    <text evidence="3">Binds 1 Fe(2+) ion per subunit.</text>
</comment>
<dbReference type="GO" id="GO:0051864">
    <property type="term" value="F:histone H3K36 demethylase activity"/>
    <property type="evidence" value="ECO:0007669"/>
    <property type="project" value="TreeGrafter"/>
</dbReference>
<comment type="subcellular location">
    <subcellularLocation>
        <location evidence="3">Nucleus</location>
    </subcellularLocation>
</comment>
<evidence type="ECO:0000256" key="3">
    <source>
        <dbReference type="RuleBase" id="RU366061"/>
    </source>
</evidence>
<keyword evidence="2 3" id="KW-0408">Iron</keyword>
<dbReference type="PROSITE" id="PS51184">
    <property type="entry name" value="JMJC"/>
    <property type="match status" value="1"/>
</dbReference>
<reference evidence="6" key="1">
    <citation type="submission" date="2015-09" db="EMBL/GenBank/DDBJ databases">
        <authorList>
            <consortium name="Pathogen Informatics"/>
        </authorList>
    </citation>
    <scope>NUCLEOTIDE SEQUENCE [LARGE SCALE GENOMIC DNA]</scope>
    <source>
        <strain evidence="6">Lake Konstanz</strain>
    </source>
</reference>
<dbReference type="OrthoDB" id="425950at2759"/>
<organism evidence="5 6">
    <name type="scientific">Bodo saltans</name>
    <name type="common">Flagellated protozoan</name>
    <dbReference type="NCBI Taxonomy" id="75058"/>
    <lineage>
        <taxon>Eukaryota</taxon>
        <taxon>Discoba</taxon>
        <taxon>Euglenozoa</taxon>
        <taxon>Kinetoplastea</taxon>
        <taxon>Metakinetoplastina</taxon>
        <taxon>Eubodonida</taxon>
        <taxon>Bodonidae</taxon>
        <taxon>Bodo</taxon>
    </lineage>
</organism>
<keyword evidence="3" id="KW-0560">Oxidoreductase</keyword>
<dbReference type="EMBL" id="CYKH01000089">
    <property type="protein sequence ID" value="CUE70814.1"/>
    <property type="molecule type" value="Genomic_DNA"/>
</dbReference>
<accession>A0A0S4ILU4</accession>
<evidence type="ECO:0000313" key="6">
    <source>
        <dbReference type="Proteomes" id="UP000051952"/>
    </source>
</evidence>